<evidence type="ECO:0000313" key="5">
    <source>
        <dbReference type="Proteomes" id="UP000829196"/>
    </source>
</evidence>
<evidence type="ECO:0000256" key="2">
    <source>
        <dbReference type="SAM" id="MobiDB-lite"/>
    </source>
</evidence>
<feature type="compositionally biased region" description="Basic and acidic residues" evidence="2">
    <location>
        <begin position="72"/>
        <end position="82"/>
    </location>
</feature>
<dbReference type="Pfam" id="PF03732">
    <property type="entry name" value="Retrotrans_gag"/>
    <property type="match status" value="1"/>
</dbReference>
<dbReference type="PANTHER" id="PTHR35046:SF18">
    <property type="entry name" value="RNA-DIRECTED DNA POLYMERASE"/>
    <property type="match status" value="1"/>
</dbReference>
<dbReference type="SUPFAM" id="SSF50630">
    <property type="entry name" value="Acid proteases"/>
    <property type="match status" value="1"/>
</dbReference>
<dbReference type="SMART" id="SM00343">
    <property type="entry name" value="ZnF_C2HC"/>
    <property type="match status" value="1"/>
</dbReference>
<reference evidence="4" key="1">
    <citation type="journal article" date="2022" name="Front. Genet.">
        <title>Chromosome-Scale Assembly of the Dendrobium nobile Genome Provides Insights Into the Molecular Mechanism of the Biosynthesis of the Medicinal Active Ingredient of Dendrobium.</title>
        <authorList>
            <person name="Xu Q."/>
            <person name="Niu S.-C."/>
            <person name="Li K.-L."/>
            <person name="Zheng P.-J."/>
            <person name="Zhang X.-J."/>
            <person name="Jia Y."/>
            <person name="Liu Y."/>
            <person name="Niu Y.-X."/>
            <person name="Yu L.-H."/>
            <person name="Chen D.-F."/>
            <person name="Zhang G.-Q."/>
        </authorList>
    </citation>
    <scope>NUCLEOTIDE SEQUENCE</scope>
    <source>
        <tissue evidence="4">Leaf</tissue>
    </source>
</reference>
<keyword evidence="1" id="KW-0863">Zinc-finger</keyword>
<evidence type="ECO:0000256" key="1">
    <source>
        <dbReference type="PROSITE-ProRule" id="PRU00047"/>
    </source>
</evidence>
<dbReference type="SUPFAM" id="SSF57756">
    <property type="entry name" value="Retrovirus zinc finger-like domains"/>
    <property type="match status" value="1"/>
</dbReference>
<organism evidence="4 5">
    <name type="scientific">Dendrobium nobile</name>
    <name type="common">Orchid</name>
    <dbReference type="NCBI Taxonomy" id="94219"/>
    <lineage>
        <taxon>Eukaryota</taxon>
        <taxon>Viridiplantae</taxon>
        <taxon>Streptophyta</taxon>
        <taxon>Embryophyta</taxon>
        <taxon>Tracheophyta</taxon>
        <taxon>Spermatophyta</taxon>
        <taxon>Magnoliopsida</taxon>
        <taxon>Liliopsida</taxon>
        <taxon>Asparagales</taxon>
        <taxon>Orchidaceae</taxon>
        <taxon>Epidendroideae</taxon>
        <taxon>Malaxideae</taxon>
        <taxon>Dendrobiinae</taxon>
        <taxon>Dendrobium</taxon>
    </lineage>
</organism>
<dbReference type="GO" id="GO:0008270">
    <property type="term" value="F:zinc ion binding"/>
    <property type="evidence" value="ECO:0007669"/>
    <property type="project" value="UniProtKB-KW"/>
</dbReference>
<accession>A0A8T3CA18</accession>
<dbReference type="InterPro" id="IPR005162">
    <property type="entry name" value="Retrotrans_gag_dom"/>
</dbReference>
<dbReference type="Gene3D" id="2.40.70.10">
    <property type="entry name" value="Acid Proteases"/>
    <property type="match status" value="1"/>
</dbReference>
<feature type="compositionally biased region" description="Polar residues" evidence="2">
    <location>
        <begin position="308"/>
        <end position="336"/>
    </location>
</feature>
<evidence type="ECO:0000259" key="3">
    <source>
        <dbReference type="PROSITE" id="PS50158"/>
    </source>
</evidence>
<keyword evidence="1" id="KW-0479">Metal-binding</keyword>
<feature type="region of interest" description="Disordered" evidence="2">
    <location>
        <begin position="66"/>
        <end position="105"/>
    </location>
</feature>
<feature type="region of interest" description="Disordered" evidence="2">
    <location>
        <begin position="303"/>
        <end position="336"/>
    </location>
</feature>
<comment type="caution">
    <text evidence="4">The sequence shown here is derived from an EMBL/GenBank/DDBJ whole genome shotgun (WGS) entry which is preliminary data.</text>
</comment>
<dbReference type="EMBL" id="JAGYWB010000001">
    <property type="protein sequence ID" value="KAI0530516.1"/>
    <property type="molecule type" value="Genomic_DNA"/>
</dbReference>
<dbReference type="Proteomes" id="UP000829196">
    <property type="component" value="Unassembled WGS sequence"/>
</dbReference>
<dbReference type="CDD" id="cd00303">
    <property type="entry name" value="retropepsin_like"/>
    <property type="match status" value="1"/>
</dbReference>
<keyword evidence="5" id="KW-1185">Reference proteome</keyword>
<gene>
    <name evidence="4" type="ORF">KFK09_000060</name>
</gene>
<keyword evidence="1" id="KW-0862">Zinc</keyword>
<name>A0A8T3CA18_DENNO</name>
<sequence>MAESSRRVAPGNDNSLEALWLEHNNLAQQSEELASDVHRIYGELRQELRDIKARLERLQPVRTTVQMAGTATRREIEQERQRQRGSQIIEASDSEEELHQLPPFRNLELSDSEEEVSLRRRRRPRGADRPHGEFKVKLDIPYFDGKLHIEDFLDWERAIETFFEYMEIEPEKQVKYVACRIKGGASAWWQQVLQTRRREGKGQVRNWPKMKQLLRGHYLPTDYEQMLYLQYQHCVQGNRSVNDYTEEFYRLSARNNLNESTNQLVARYIGGLREAIQDKLELNTIWSLSQAVNYAIKEEMQLSRHTRGSQSRRNSETIAEQNRFSNSVTPTSNKQQIATQAVNASYNPGNRTMEHKGVQKGKLQTKENLYVKPTNIKCFRCLQQGHKSNECPTRPHLQFAEAEIEDGVEENEEALENSQEDVVGDEGEQLICVMEKLLLAPKQPNISQRNALFRTKCTIGGKVCELLIDSGCTENVVSRAMVQALQLKTTKSSNPYKISWVKKGLEMTVTEQCRVSFSIGKHYASEVLCDVLDMDVCHIILGRPWQYDVGAIYDCRANTYAFDWKGRRLRLLPSSSGHDPSLTKNKTALFFV</sequence>
<dbReference type="PANTHER" id="PTHR35046">
    <property type="entry name" value="ZINC KNUCKLE (CCHC-TYPE) FAMILY PROTEIN"/>
    <property type="match status" value="1"/>
</dbReference>
<dbReference type="InterPro" id="IPR001878">
    <property type="entry name" value="Znf_CCHC"/>
</dbReference>
<dbReference type="PROSITE" id="PS50158">
    <property type="entry name" value="ZF_CCHC"/>
    <property type="match status" value="1"/>
</dbReference>
<dbReference type="InterPro" id="IPR021109">
    <property type="entry name" value="Peptidase_aspartic_dom_sf"/>
</dbReference>
<evidence type="ECO:0000313" key="4">
    <source>
        <dbReference type="EMBL" id="KAI0530516.1"/>
    </source>
</evidence>
<dbReference type="OrthoDB" id="785668at2759"/>
<dbReference type="Pfam" id="PF13650">
    <property type="entry name" value="Asp_protease_2"/>
    <property type="match status" value="1"/>
</dbReference>
<dbReference type="GO" id="GO:0003676">
    <property type="term" value="F:nucleic acid binding"/>
    <property type="evidence" value="ECO:0007669"/>
    <property type="project" value="InterPro"/>
</dbReference>
<dbReference type="AlphaFoldDB" id="A0A8T3CA18"/>
<protein>
    <recommendedName>
        <fullName evidence="3">CCHC-type domain-containing protein</fullName>
    </recommendedName>
</protein>
<proteinExistence type="predicted"/>
<dbReference type="InterPro" id="IPR036875">
    <property type="entry name" value="Znf_CCHC_sf"/>
</dbReference>
<feature type="domain" description="CCHC-type" evidence="3">
    <location>
        <begin position="377"/>
        <end position="392"/>
    </location>
</feature>